<accession>A0A0A8Y9F5</accession>
<sequence length="37" mass="4418">MTMLSFSGSPSRHRISEHLRPYSARRRLMLRLPHLRA</sequence>
<dbReference type="AlphaFoldDB" id="A0A0A8Y9F5"/>
<evidence type="ECO:0000313" key="1">
    <source>
        <dbReference type="EMBL" id="JAD22419.1"/>
    </source>
</evidence>
<organism evidence="1">
    <name type="scientific">Arundo donax</name>
    <name type="common">Giant reed</name>
    <name type="synonym">Donax arundinaceus</name>
    <dbReference type="NCBI Taxonomy" id="35708"/>
    <lineage>
        <taxon>Eukaryota</taxon>
        <taxon>Viridiplantae</taxon>
        <taxon>Streptophyta</taxon>
        <taxon>Embryophyta</taxon>
        <taxon>Tracheophyta</taxon>
        <taxon>Spermatophyta</taxon>
        <taxon>Magnoliopsida</taxon>
        <taxon>Liliopsida</taxon>
        <taxon>Poales</taxon>
        <taxon>Poaceae</taxon>
        <taxon>PACMAD clade</taxon>
        <taxon>Arundinoideae</taxon>
        <taxon>Arundineae</taxon>
        <taxon>Arundo</taxon>
    </lineage>
</organism>
<reference evidence="1" key="2">
    <citation type="journal article" date="2015" name="Data Brief">
        <title>Shoot transcriptome of the giant reed, Arundo donax.</title>
        <authorList>
            <person name="Barrero R.A."/>
            <person name="Guerrero F.D."/>
            <person name="Moolhuijzen P."/>
            <person name="Goolsby J.A."/>
            <person name="Tidwell J."/>
            <person name="Bellgard S.E."/>
            <person name="Bellgard M.I."/>
        </authorList>
    </citation>
    <scope>NUCLEOTIDE SEQUENCE</scope>
    <source>
        <tissue evidence="1">Shoot tissue taken approximately 20 cm above the soil surface</tissue>
    </source>
</reference>
<protein>
    <submittedName>
        <fullName evidence="1">Uncharacterized protein</fullName>
    </submittedName>
</protein>
<reference evidence="1" key="1">
    <citation type="submission" date="2014-09" db="EMBL/GenBank/DDBJ databases">
        <authorList>
            <person name="Magalhaes I.L.F."/>
            <person name="Oliveira U."/>
            <person name="Santos F.R."/>
            <person name="Vidigal T.H.D.A."/>
            <person name="Brescovit A.D."/>
            <person name="Santos A.J."/>
        </authorList>
    </citation>
    <scope>NUCLEOTIDE SEQUENCE</scope>
    <source>
        <tissue evidence="1">Shoot tissue taken approximately 20 cm above the soil surface</tissue>
    </source>
</reference>
<proteinExistence type="predicted"/>
<dbReference type="EMBL" id="GBRH01275476">
    <property type="protein sequence ID" value="JAD22419.1"/>
    <property type="molecule type" value="Transcribed_RNA"/>
</dbReference>
<name>A0A0A8Y9F5_ARUDO</name>